<dbReference type="NCBIfam" id="TIGR00172">
    <property type="entry name" value="maf"/>
    <property type="match status" value="1"/>
</dbReference>
<keyword evidence="4" id="KW-1185">Reference proteome</keyword>
<evidence type="ECO:0000256" key="1">
    <source>
        <dbReference type="ARBA" id="ARBA00001968"/>
    </source>
</evidence>
<name>A0ABP1QX84_9HEXA</name>
<accession>A0ABP1QX84</accession>
<protein>
    <recommendedName>
        <fullName evidence="5">N-acetylserotonin O-methyltransferase-like protein</fullName>
    </recommendedName>
</protein>
<dbReference type="Gene3D" id="3.90.950.10">
    <property type="match status" value="1"/>
</dbReference>
<proteinExistence type="inferred from homology"/>
<comment type="cofactor">
    <cofactor evidence="1">
        <name>a divalent metal cation</name>
        <dbReference type="ChEBI" id="CHEBI:60240"/>
    </cofactor>
</comment>
<evidence type="ECO:0000313" key="3">
    <source>
        <dbReference type="EMBL" id="CAL8113860.1"/>
    </source>
</evidence>
<dbReference type="Pfam" id="PF02545">
    <property type="entry name" value="Maf"/>
    <property type="match status" value="1"/>
</dbReference>
<evidence type="ECO:0000313" key="4">
    <source>
        <dbReference type="Proteomes" id="UP001642540"/>
    </source>
</evidence>
<dbReference type="PANTHER" id="PTHR43213">
    <property type="entry name" value="BIFUNCTIONAL DTTP/UTP PYROPHOSPHATASE/METHYLTRANSFERASE PROTEIN-RELATED"/>
    <property type="match status" value="1"/>
</dbReference>
<sequence length="208" mass="23070">MLFEWLKLLSGKRIILASGSPRRKEILESIKLGIEVQASDFEENLNPDDFKHFSEFVTETAYGKANDVVQKTISDTIPVHLVIAADTMVVIDQQIMGKPKSNHSATTMLKTLSGRTHKVYTGVVLIWPETNEITRFCESTNVTFAKLSDTIISGYVSTGEPLDKAGGYGIQGLGGSLIESIEGDFYTVMGLPLHKFSYHVNDHYKNVK</sequence>
<dbReference type="InterPro" id="IPR029001">
    <property type="entry name" value="ITPase-like_fam"/>
</dbReference>
<dbReference type="Proteomes" id="UP001642540">
    <property type="component" value="Unassembled WGS sequence"/>
</dbReference>
<dbReference type="EMBL" id="CAXLJM020000049">
    <property type="protein sequence ID" value="CAL8113860.1"/>
    <property type="molecule type" value="Genomic_DNA"/>
</dbReference>
<dbReference type="HAMAP" id="MF_00528">
    <property type="entry name" value="Maf"/>
    <property type="match status" value="1"/>
</dbReference>
<evidence type="ECO:0000256" key="2">
    <source>
        <dbReference type="ARBA" id="ARBA00022801"/>
    </source>
</evidence>
<comment type="caution">
    <text evidence="3">The sequence shown here is derived from an EMBL/GenBank/DDBJ whole genome shotgun (WGS) entry which is preliminary data.</text>
</comment>
<dbReference type="CDD" id="cd00555">
    <property type="entry name" value="Maf"/>
    <property type="match status" value="1"/>
</dbReference>
<dbReference type="SUPFAM" id="SSF52972">
    <property type="entry name" value="ITPase-like"/>
    <property type="match status" value="1"/>
</dbReference>
<organism evidence="3 4">
    <name type="scientific">Orchesella dallaii</name>
    <dbReference type="NCBI Taxonomy" id="48710"/>
    <lineage>
        <taxon>Eukaryota</taxon>
        <taxon>Metazoa</taxon>
        <taxon>Ecdysozoa</taxon>
        <taxon>Arthropoda</taxon>
        <taxon>Hexapoda</taxon>
        <taxon>Collembola</taxon>
        <taxon>Entomobryomorpha</taxon>
        <taxon>Entomobryoidea</taxon>
        <taxon>Orchesellidae</taxon>
        <taxon>Orchesellinae</taxon>
        <taxon>Orchesella</taxon>
    </lineage>
</organism>
<dbReference type="PANTHER" id="PTHR43213:SF5">
    <property type="entry name" value="BIFUNCTIONAL DTTP_UTP PYROPHOSPHATASE_METHYLTRANSFERASE PROTEIN-RELATED"/>
    <property type="match status" value="1"/>
</dbReference>
<gene>
    <name evidence="3" type="ORF">ODALV1_LOCUS16205</name>
</gene>
<reference evidence="3 4" key="1">
    <citation type="submission" date="2024-08" db="EMBL/GenBank/DDBJ databases">
        <authorList>
            <person name="Cucini C."/>
            <person name="Frati F."/>
        </authorList>
    </citation>
    <scope>NUCLEOTIDE SEQUENCE [LARGE SCALE GENOMIC DNA]</scope>
</reference>
<dbReference type="InterPro" id="IPR003697">
    <property type="entry name" value="Maf-like"/>
</dbReference>
<keyword evidence="2" id="KW-0378">Hydrolase</keyword>
<dbReference type="PIRSF" id="PIRSF006305">
    <property type="entry name" value="Maf"/>
    <property type="match status" value="1"/>
</dbReference>
<evidence type="ECO:0008006" key="5">
    <source>
        <dbReference type="Google" id="ProtNLM"/>
    </source>
</evidence>